<dbReference type="GO" id="GO:0016787">
    <property type="term" value="F:hydrolase activity"/>
    <property type="evidence" value="ECO:0007669"/>
    <property type="project" value="UniProtKB-KW"/>
</dbReference>
<dbReference type="InterPro" id="IPR000801">
    <property type="entry name" value="Esterase-like"/>
</dbReference>
<dbReference type="SUPFAM" id="SSF53474">
    <property type="entry name" value="alpha/beta-Hydrolases"/>
    <property type="match status" value="1"/>
</dbReference>
<dbReference type="InterPro" id="IPR050583">
    <property type="entry name" value="Mycobacterial_A85_antigen"/>
</dbReference>
<dbReference type="Pfam" id="PF00756">
    <property type="entry name" value="Esterase"/>
    <property type="match status" value="1"/>
</dbReference>
<proteinExistence type="predicted"/>
<dbReference type="PANTHER" id="PTHR48098">
    <property type="entry name" value="ENTEROCHELIN ESTERASE-RELATED"/>
    <property type="match status" value="1"/>
</dbReference>
<keyword evidence="3" id="KW-1185">Reference proteome</keyword>
<gene>
    <name evidence="2" type="ORF">GCM10023195_65870</name>
</gene>
<keyword evidence="2" id="KW-0378">Hydrolase</keyword>
<dbReference type="RefSeq" id="WP_345363344.1">
    <property type="nucleotide sequence ID" value="NZ_BAABHJ010000027.1"/>
</dbReference>
<protein>
    <submittedName>
        <fullName evidence="2">Alpha/beta hydrolase family protein</fullName>
    </submittedName>
</protein>
<dbReference type="Proteomes" id="UP001500212">
    <property type="component" value="Unassembled WGS sequence"/>
</dbReference>
<dbReference type="PANTHER" id="PTHR48098:SF1">
    <property type="entry name" value="DIACYLGLYCEROL ACYLTRANSFERASE_MYCOLYLTRANSFERASE AG85A"/>
    <property type="match status" value="1"/>
</dbReference>
<evidence type="ECO:0000256" key="1">
    <source>
        <dbReference type="SAM" id="SignalP"/>
    </source>
</evidence>
<dbReference type="Gene3D" id="3.40.50.1820">
    <property type="entry name" value="alpha/beta hydrolase"/>
    <property type="match status" value="1"/>
</dbReference>
<accession>A0ABP8TV66</accession>
<dbReference type="InterPro" id="IPR029058">
    <property type="entry name" value="AB_hydrolase_fold"/>
</dbReference>
<keyword evidence="1" id="KW-0732">Signal</keyword>
<feature type="signal peptide" evidence="1">
    <location>
        <begin position="1"/>
        <end position="18"/>
    </location>
</feature>
<sequence length="332" mass="36129">MVASAVTRSLAGVLLAVAASVGVLSGTADGAVKRVAADDGAKITAEHWIDARTVDLTVRSPALGASVPVRVLVPRTWKRATKASWPVVYAYHGGRDTYVSWTRSTDIAKVAAAYDVMVVMPDTGWAGWFTDWWNGGKRGTPKWETFHTKELLQLMERNYHAGTHRATMGVSSSGYGAVKYAARHPGMFAYAVSLSGILHLTQTGVPALVMFEASEKYDPFRIWGIPGIDDKNWKANDPYELAAKLKGTGLYLASGRTGLPGAHDPAGGEPVELQEVVCGATTVAMVDRLRKLHIPVTAHIYQKGYHDWSTWQPEMHTAWPLMMKAIKAKKLS</sequence>
<reference evidence="3" key="1">
    <citation type="journal article" date="2019" name="Int. J. Syst. Evol. Microbiol.">
        <title>The Global Catalogue of Microorganisms (GCM) 10K type strain sequencing project: providing services to taxonomists for standard genome sequencing and annotation.</title>
        <authorList>
            <consortium name="The Broad Institute Genomics Platform"/>
            <consortium name="The Broad Institute Genome Sequencing Center for Infectious Disease"/>
            <person name="Wu L."/>
            <person name="Ma J."/>
        </authorList>
    </citation>
    <scope>NUCLEOTIDE SEQUENCE [LARGE SCALE GENOMIC DNA]</scope>
    <source>
        <strain evidence="3">JCM 17938</strain>
    </source>
</reference>
<comment type="caution">
    <text evidence="2">The sequence shown here is derived from an EMBL/GenBank/DDBJ whole genome shotgun (WGS) entry which is preliminary data.</text>
</comment>
<dbReference type="EMBL" id="BAABHJ010000027">
    <property type="protein sequence ID" value="GAA4615010.1"/>
    <property type="molecule type" value="Genomic_DNA"/>
</dbReference>
<organism evidence="2 3">
    <name type="scientific">Actinoallomurus liliacearum</name>
    <dbReference type="NCBI Taxonomy" id="1080073"/>
    <lineage>
        <taxon>Bacteria</taxon>
        <taxon>Bacillati</taxon>
        <taxon>Actinomycetota</taxon>
        <taxon>Actinomycetes</taxon>
        <taxon>Streptosporangiales</taxon>
        <taxon>Thermomonosporaceae</taxon>
        <taxon>Actinoallomurus</taxon>
    </lineage>
</organism>
<evidence type="ECO:0000313" key="2">
    <source>
        <dbReference type="EMBL" id="GAA4615010.1"/>
    </source>
</evidence>
<name>A0ABP8TV66_9ACTN</name>
<evidence type="ECO:0000313" key="3">
    <source>
        <dbReference type="Proteomes" id="UP001500212"/>
    </source>
</evidence>
<feature type="chain" id="PRO_5045040384" evidence="1">
    <location>
        <begin position="19"/>
        <end position="332"/>
    </location>
</feature>